<organism evidence="1 2">
    <name type="scientific">Desulfonema magnum</name>
    <dbReference type="NCBI Taxonomy" id="45655"/>
    <lineage>
        <taxon>Bacteria</taxon>
        <taxon>Pseudomonadati</taxon>
        <taxon>Thermodesulfobacteriota</taxon>
        <taxon>Desulfobacteria</taxon>
        <taxon>Desulfobacterales</taxon>
        <taxon>Desulfococcaceae</taxon>
        <taxon>Desulfonema</taxon>
    </lineage>
</organism>
<sequence>MKDEIIFLFIPYQGNAAFFNINGHDLPVTTNDESFDVFPNT</sequence>
<accession>A0A975BKT1</accession>
<dbReference type="EMBL" id="CP061800">
    <property type="protein sequence ID" value="QTA87544.1"/>
    <property type="molecule type" value="Genomic_DNA"/>
</dbReference>
<dbReference type="KEGG" id="dmm:dnm_035780"/>
<evidence type="ECO:0000313" key="2">
    <source>
        <dbReference type="Proteomes" id="UP000663722"/>
    </source>
</evidence>
<evidence type="ECO:0000313" key="1">
    <source>
        <dbReference type="EMBL" id="QTA87544.1"/>
    </source>
</evidence>
<protein>
    <submittedName>
        <fullName evidence="1">Uncharacterized protein</fullName>
    </submittedName>
</protein>
<proteinExistence type="predicted"/>
<keyword evidence="2" id="KW-1185">Reference proteome</keyword>
<dbReference type="Proteomes" id="UP000663722">
    <property type="component" value="Chromosome"/>
</dbReference>
<reference evidence="1" key="1">
    <citation type="journal article" date="2021" name="Microb. Physiol.">
        <title>Proteogenomic Insights into the Physiology of Marine, Sulfate-Reducing, Filamentous Desulfonema limicola and Desulfonema magnum.</title>
        <authorList>
            <person name="Schnaars V."/>
            <person name="Wohlbrand L."/>
            <person name="Scheve S."/>
            <person name="Hinrichs C."/>
            <person name="Reinhardt R."/>
            <person name="Rabus R."/>
        </authorList>
    </citation>
    <scope>NUCLEOTIDE SEQUENCE</scope>
    <source>
        <strain evidence="1">4be13</strain>
    </source>
</reference>
<dbReference type="AlphaFoldDB" id="A0A975BKT1"/>
<gene>
    <name evidence="1" type="ORF">dnm_035780</name>
</gene>
<name>A0A975BKT1_9BACT</name>